<dbReference type="InterPro" id="IPR000531">
    <property type="entry name" value="Beta-barrel_TonB"/>
</dbReference>
<dbReference type="SUPFAM" id="SSF56935">
    <property type="entry name" value="Porins"/>
    <property type="match status" value="1"/>
</dbReference>
<evidence type="ECO:0000313" key="15">
    <source>
        <dbReference type="EMBL" id="MBC2882043.1"/>
    </source>
</evidence>
<organism evidence="15 16">
    <name type="scientific">Campylobacter massiliensis</name>
    <dbReference type="NCBI Taxonomy" id="2762557"/>
    <lineage>
        <taxon>Bacteria</taxon>
        <taxon>Pseudomonadati</taxon>
        <taxon>Campylobacterota</taxon>
        <taxon>Epsilonproteobacteria</taxon>
        <taxon>Campylobacterales</taxon>
        <taxon>Campylobacteraceae</taxon>
        <taxon>Campylobacter</taxon>
    </lineage>
</organism>
<evidence type="ECO:0000256" key="11">
    <source>
        <dbReference type="RuleBase" id="RU003357"/>
    </source>
</evidence>
<sequence>MNHLKFSLAALLLLSNLNAKEAEVELKEVTVSGEAGAENDPMQKKVGQSVKSAKELTKTQVSDNKDLVRYETGVTTVEAGRFGQSGYAIRGVEENRVAITVDGLHQAQTLSSQGFKELFEGYGNFNNTRNGVEFETLKQATISKGADSVRTGSGSLGGSVMFETKDARDLLLDKDYFYGYKGGYNTADNQTMHSHTLAGRFKWFDILAVQTKRRHHETENYGYKGYDDSVLGRTREKADPYYIKKTSSLIKLGFQPHEEHRFTFMSDTYKNRSQGKDLSYTLTLSSNRDEIIDTGLRYNDDMMDRKNRAFAYENFSETPLWDTMKFTYSNQKIKSRARTEEHCQGGENCPEISNPIGLQVKNNKVVDKYGGEVTLQRTQEVDPQYGGLTWVNRIVDSQGNVHDQNKFSINQNVSNTWLDCSIFDCSQPNIDVLKYDYATEQYIKSTVPLDKSYTDARTGKTFKQSSESGYLITPYGKGYISRDWKERDLDTNTKQFNLDFNKYAKTGDVEHDIAYGLSFTKTEKSMTNKQGYDTTSNQWWAPKTLGTDFTGTPYTCENAPLTLLYALCPRTEPLTSFLIPVKTKEGALYLNDDMRVNDWLGINLGYRYDKIKYKPNYVPGSTPKIPDDMVLGLFVPYNPSPEPKWWDYADRDEWKIAHDAWKQEAPNNALANIKYIAQNKKFTNSSYAIGADIDPLDYFRVQLKYSKGFRAPTTDELYLAFKHPDFTIQPNPDLKPEIAKTKELALTLHEGKSFITTSFFETKYDNFIDLISLGTKSYATGGGGNTIPFALYGNVNRSKATVRGLEINSMLHFGQISDALEGFHASYKLTLQKGRVQTDNDGKVPMNAIQPTTAIYGLGYASAADKFGADIYVTSVASKKEKDTYNMFWRLDTDPYGNPYNTNSHSKWRSNAYTLVDVVTYVRPIKNLTFRLGVYNLTNEKYITWDAARSIRPFGTMNMIDRTTGLGINRFYSAGRNFRLNWEFTF</sequence>
<keyword evidence="3 10" id="KW-1134">Transmembrane beta strand</keyword>
<keyword evidence="4 10" id="KW-0812">Transmembrane</keyword>
<evidence type="ECO:0000256" key="4">
    <source>
        <dbReference type="ARBA" id="ARBA00022692"/>
    </source>
</evidence>
<keyword evidence="8 15" id="KW-0675">Receptor</keyword>
<keyword evidence="16" id="KW-1185">Reference proteome</keyword>
<evidence type="ECO:0000256" key="5">
    <source>
        <dbReference type="ARBA" id="ARBA00022729"/>
    </source>
</evidence>
<dbReference type="Gene3D" id="2.40.170.20">
    <property type="entry name" value="TonB-dependent receptor, beta-barrel domain"/>
    <property type="match status" value="2"/>
</dbReference>
<dbReference type="PANTHER" id="PTHR30069">
    <property type="entry name" value="TONB-DEPENDENT OUTER MEMBRANE RECEPTOR"/>
    <property type="match status" value="1"/>
</dbReference>
<comment type="caution">
    <text evidence="15">The sequence shown here is derived from an EMBL/GenBank/DDBJ whole genome shotgun (WGS) entry which is preliminary data.</text>
</comment>
<keyword evidence="5 12" id="KW-0732">Signal</keyword>
<evidence type="ECO:0000256" key="1">
    <source>
        <dbReference type="ARBA" id="ARBA00004571"/>
    </source>
</evidence>
<evidence type="ECO:0000256" key="8">
    <source>
        <dbReference type="ARBA" id="ARBA00023170"/>
    </source>
</evidence>
<dbReference type="EMBL" id="JACLZK010000001">
    <property type="protein sequence ID" value="MBC2882043.1"/>
    <property type="molecule type" value="Genomic_DNA"/>
</dbReference>
<evidence type="ECO:0000256" key="9">
    <source>
        <dbReference type="ARBA" id="ARBA00023237"/>
    </source>
</evidence>
<dbReference type="InterPro" id="IPR010949">
    <property type="entry name" value="TonB_Hb/transfer/lactofer_rcpt"/>
</dbReference>
<dbReference type="InterPro" id="IPR012910">
    <property type="entry name" value="Plug_dom"/>
</dbReference>
<keyword evidence="9 10" id="KW-0998">Cell outer membrane</keyword>
<proteinExistence type="inferred from homology"/>
<dbReference type="PROSITE" id="PS52016">
    <property type="entry name" value="TONB_DEPENDENT_REC_3"/>
    <property type="match status" value="1"/>
</dbReference>
<feature type="domain" description="TonB-dependent receptor plug" evidence="14">
    <location>
        <begin position="49"/>
        <end position="158"/>
    </location>
</feature>
<dbReference type="AlphaFoldDB" id="A0A842J945"/>
<comment type="subcellular location">
    <subcellularLocation>
        <location evidence="1 10">Cell outer membrane</location>
        <topology evidence="1 10">Multi-pass membrane protein</topology>
    </subcellularLocation>
</comment>
<evidence type="ECO:0000256" key="2">
    <source>
        <dbReference type="ARBA" id="ARBA00022448"/>
    </source>
</evidence>
<feature type="chain" id="PRO_5032603093" evidence="12">
    <location>
        <begin position="22"/>
        <end position="986"/>
    </location>
</feature>
<feature type="domain" description="TonB-dependent receptor-like beta-barrel" evidence="13">
    <location>
        <begin position="453"/>
        <end position="937"/>
    </location>
</feature>
<dbReference type="Proteomes" id="UP000552683">
    <property type="component" value="Unassembled WGS sequence"/>
</dbReference>
<evidence type="ECO:0000313" key="16">
    <source>
        <dbReference type="Proteomes" id="UP000552683"/>
    </source>
</evidence>
<evidence type="ECO:0000259" key="13">
    <source>
        <dbReference type="Pfam" id="PF00593"/>
    </source>
</evidence>
<evidence type="ECO:0000256" key="10">
    <source>
        <dbReference type="PROSITE-ProRule" id="PRU01360"/>
    </source>
</evidence>
<dbReference type="InterPro" id="IPR039426">
    <property type="entry name" value="TonB-dep_rcpt-like"/>
</dbReference>
<dbReference type="GO" id="GO:0015344">
    <property type="term" value="F:siderophore uptake transmembrane transporter activity"/>
    <property type="evidence" value="ECO:0007669"/>
    <property type="project" value="TreeGrafter"/>
</dbReference>
<comment type="similarity">
    <text evidence="10 11">Belongs to the TonB-dependent receptor family.</text>
</comment>
<evidence type="ECO:0000256" key="7">
    <source>
        <dbReference type="ARBA" id="ARBA00023136"/>
    </source>
</evidence>
<evidence type="ECO:0000259" key="14">
    <source>
        <dbReference type="Pfam" id="PF07715"/>
    </source>
</evidence>
<dbReference type="Pfam" id="PF00593">
    <property type="entry name" value="TonB_dep_Rec_b-barrel"/>
    <property type="match status" value="1"/>
</dbReference>
<dbReference type="GO" id="GO:0009279">
    <property type="term" value="C:cell outer membrane"/>
    <property type="evidence" value="ECO:0007669"/>
    <property type="project" value="UniProtKB-SubCell"/>
</dbReference>
<dbReference type="Gene3D" id="2.170.130.10">
    <property type="entry name" value="TonB-dependent receptor, plug domain"/>
    <property type="match status" value="1"/>
</dbReference>
<dbReference type="PANTHER" id="PTHR30069:SF29">
    <property type="entry name" value="HEMOGLOBIN AND HEMOGLOBIN-HAPTOGLOBIN-BINDING PROTEIN 1-RELATED"/>
    <property type="match status" value="1"/>
</dbReference>
<evidence type="ECO:0000256" key="6">
    <source>
        <dbReference type="ARBA" id="ARBA00023077"/>
    </source>
</evidence>
<dbReference type="GO" id="GO:0044718">
    <property type="term" value="P:siderophore transmembrane transport"/>
    <property type="evidence" value="ECO:0007669"/>
    <property type="project" value="TreeGrafter"/>
</dbReference>
<dbReference type="NCBIfam" id="TIGR01786">
    <property type="entry name" value="TonB-hemlactrns"/>
    <property type="match status" value="1"/>
</dbReference>
<gene>
    <name evidence="15" type="ORF">H7R39_01915</name>
</gene>
<feature type="signal peptide" evidence="12">
    <location>
        <begin position="1"/>
        <end position="21"/>
    </location>
</feature>
<keyword evidence="6 11" id="KW-0798">TonB box</keyword>
<keyword evidence="7 10" id="KW-0472">Membrane</keyword>
<dbReference type="RefSeq" id="WP_185897731.1">
    <property type="nucleotide sequence ID" value="NZ_JACLZK010000001.1"/>
</dbReference>
<dbReference type="InterPro" id="IPR037066">
    <property type="entry name" value="Plug_dom_sf"/>
</dbReference>
<protein>
    <submittedName>
        <fullName evidence="15">TonB-dependent hemoglobin/transferrin/lactoferrin family receptor</fullName>
    </submittedName>
</protein>
<accession>A0A842J945</accession>
<dbReference type="InterPro" id="IPR036942">
    <property type="entry name" value="Beta-barrel_TonB_sf"/>
</dbReference>
<evidence type="ECO:0000256" key="12">
    <source>
        <dbReference type="SAM" id="SignalP"/>
    </source>
</evidence>
<dbReference type="Pfam" id="PF07715">
    <property type="entry name" value="Plug"/>
    <property type="match status" value="1"/>
</dbReference>
<name>A0A842J945_9BACT</name>
<keyword evidence="2 10" id="KW-0813">Transport</keyword>
<evidence type="ECO:0000256" key="3">
    <source>
        <dbReference type="ARBA" id="ARBA00022452"/>
    </source>
</evidence>
<reference evidence="15 16" key="1">
    <citation type="submission" date="2020-08" db="EMBL/GenBank/DDBJ databases">
        <title>Complete genome and description of Campylobacter massiliensis Marseille-Q3452 sp. nov.</title>
        <authorList>
            <person name="Antezack A."/>
        </authorList>
    </citation>
    <scope>NUCLEOTIDE SEQUENCE [LARGE SCALE GENOMIC DNA]</scope>
    <source>
        <strain evidence="15 16">Marseille-Q3452</strain>
    </source>
</reference>